<dbReference type="Pfam" id="PF00589">
    <property type="entry name" value="Phage_integrase"/>
    <property type="match status" value="1"/>
</dbReference>
<dbReference type="KEGG" id="nmo:Nmlp_3946"/>
<dbReference type="GeneID" id="30926421"/>
<dbReference type="InterPro" id="IPR011010">
    <property type="entry name" value="DNA_brk_join_enz"/>
</dbReference>
<protein>
    <submittedName>
        <fullName evidence="6">Integrase family protein</fullName>
    </submittedName>
</protein>
<keyword evidence="1 3" id="KW-0238">DNA-binding</keyword>
<evidence type="ECO:0000313" key="6">
    <source>
        <dbReference type="EMBL" id="CCQ38057.1"/>
    </source>
</evidence>
<dbReference type="Proteomes" id="UP000011867">
    <property type="component" value="Chromosome"/>
</dbReference>
<dbReference type="InterPro" id="IPR013762">
    <property type="entry name" value="Integrase-like_cat_sf"/>
</dbReference>
<dbReference type="HOGENOM" id="CLU_968440_0_0_2"/>
<dbReference type="EMBL" id="HF582854">
    <property type="protein sequence ID" value="CCQ38057.1"/>
    <property type="molecule type" value="Genomic_DNA"/>
</dbReference>
<evidence type="ECO:0000256" key="2">
    <source>
        <dbReference type="ARBA" id="ARBA00023172"/>
    </source>
</evidence>
<feature type="domain" description="Tyr recombinase" evidence="4">
    <location>
        <begin position="144"/>
        <end position="287"/>
    </location>
</feature>
<dbReference type="PROSITE" id="PS51898">
    <property type="entry name" value="TYR_RECOMBINASE"/>
    <property type="match status" value="1"/>
</dbReference>
<proteinExistence type="predicted"/>
<evidence type="ECO:0000259" key="4">
    <source>
        <dbReference type="PROSITE" id="PS51898"/>
    </source>
</evidence>
<name>M1XU80_NATM8</name>
<keyword evidence="7" id="KW-1185">Reference proteome</keyword>
<dbReference type="RefSeq" id="WP_015410783.1">
    <property type="nucleotide sequence ID" value="NC_020388.1"/>
</dbReference>
<evidence type="ECO:0000259" key="5">
    <source>
        <dbReference type="PROSITE" id="PS51900"/>
    </source>
</evidence>
<reference evidence="6 7" key="1">
    <citation type="journal article" date="2013" name="Genome Announc.">
        <title>Genome of the haloarchaeon Natronomonas moolapensis, a neutrophilic member of a previously haloalkaliphilic genus.</title>
        <authorList>
            <person name="Dyall-Smith M.L."/>
            <person name="Pfeiffer F."/>
            <person name="Oberwinkler T."/>
            <person name="Klee K."/>
            <person name="Rampp M."/>
            <person name="Palm P."/>
            <person name="Gross K."/>
            <person name="Schuster S.C."/>
            <person name="Oesterhelt D."/>
        </authorList>
    </citation>
    <scope>NUCLEOTIDE SEQUENCE [LARGE SCALE GENOMIC DNA]</scope>
    <source>
        <strain evidence="7">DSM 18674 / JCM 14361 / 8.8.11</strain>
    </source>
</reference>
<evidence type="ECO:0000256" key="3">
    <source>
        <dbReference type="PROSITE-ProRule" id="PRU01248"/>
    </source>
</evidence>
<sequence length="287" mass="32850">MTTPRDKYERRIETVNGYVEDGEIGQDTYDRVTELLNAYDNDNILVSTPQGEGTRKPSTLISWLYPLMIIARERDLTEATIDELKHDLQQLHDGTHPLVNDEGIQKSTIRNYQVALRNFYRYHDTLEVESSEIPIFDKTSSPIDPNDMLTKEEIQEAREAVGNPRDRAIFELLLYTGQRREAIRTLRLKDVNLETGTYRLNSTADGLKGATDRNGNRPLLGAKGPLQNWLEYHPDTSNPDHYLITTRPSYSVVDPASPVSGETIRRAMENIKENIYNSHSCETCVYM</sequence>
<dbReference type="AlphaFoldDB" id="M1XU80"/>
<dbReference type="InterPro" id="IPR044068">
    <property type="entry name" value="CB"/>
</dbReference>
<feature type="domain" description="Core-binding (CB)" evidence="5">
    <location>
        <begin position="30"/>
        <end position="124"/>
    </location>
</feature>
<keyword evidence="2" id="KW-0233">DNA recombination</keyword>
<dbReference type="SUPFAM" id="SSF56349">
    <property type="entry name" value="DNA breaking-rejoining enzymes"/>
    <property type="match status" value="1"/>
</dbReference>
<dbReference type="GO" id="GO:0015074">
    <property type="term" value="P:DNA integration"/>
    <property type="evidence" value="ECO:0007669"/>
    <property type="project" value="InterPro"/>
</dbReference>
<dbReference type="GO" id="GO:0006310">
    <property type="term" value="P:DNA recombination"/>
    <property type="evidence" value="ECO:0007669"/>
    <property type="project" value="UniProtKB-KW"/>
</dbReference>
<evidence type="ECO:0000256" key="1">
    <source>
        <dbReference type="ARBA" id="ARBA00023125"/>
    </source>
</evidence>
<dbReference type="PROSITE" id="PS51900">
    <property type="entry name" value="CB"/>
    <property type="match status" value="1"/>
</dbReference>
<organism evidence="6 7">
    <name type="scientific">Natronomonas moolapensis (strain DSM 18674 / CECT 7526 / JCM 14361 / 8.8.11)</name>
    <dbReference type="NCBI Taxonomy" id="268739"/>
    <lineage>
        <taxon>Archaea</taxon>
        <taxon>Methanobacteriati</taxon>
        <taxon>Methanobacteriota</taxon>
        <taxon>Stenosarchaea group</taxon>
        <taxon>Halobacteria</taxon>
        <taxon>Halobacteriales</taxon>
        <taxon>Natronomonadaceae</taxon>
        <taxon>Natronomonas</taxon>
    </lineage>
</organism>
<gene>
    <name evidence="6" type="ordered locus">Nmlp_3946</name>
</gene>
<evidence type="ECO:0000313" key="7">
    <source>
        <dbReference type="Proteomes" id="UP000011867"/>
    </source>
</evidence>
<dbReference type="CDD" id="cd00397">
    <property type="entry name" value="DNA_BRE_C"/>
    <property type="match status" value="1"/>
</dbReference>
<dbReference type="OrthoDB" id="144892at2157"/>
<dbReference type="InterPro" id="IPR002104">
    <property type="entry name" value="Integrase_catalytic"/>
</dbReference>
<accession>M1XU80</accession>
<dbReference type="GO" id="GO:0003677">
    <property type="term" value="F:DNA binding"/>
    <property type="evidence" value="ECO:0007669"/>
    <property type="project" value="UniProtKB-UniRule"/>
</dbReference>
<dbReference type="Gene3D" id="1.10.443.10">
    <property type="entry name" value="Intergrase catalytic core"/>
    <property type="match status" value="1"/>
</dbReference>
<dbReference type="eggNOG" id="arCOG01242">
    <property type="taxonomic scope" value="Archaea"/>
</dbReference>